<dbReference type="PANTHER" id="PTHR24147">
    <property type="entry name" value="ANKYRIN REPEAT DOMAIN 36-RELATED"/>
    <property type="match status" value="1"/>
</dbReference>
<dbReference type="PROSITE" id="PS50297">
    <property type="entry name" value="ANK_REP_REGION"/>
    <property type="match status" value="4"/>
</dbReference>
<dbReference type="SMART" id="SM00248">
    <property type="entry name" value="ANK"/>
    <property type="match status" value="5"/>
</dbReference>
<feature type="repeat" description="ANK" evidence="1">
    <location>
        <begin position="175"/>
        <end position="207"/>
    </location>
</feature>
<evidence type="ECO:0000256" key="1">
    <source>
        <dbReference type="PROSITE-ProRule" id="PRU00023"/>
    </source>
</evidence>
<feature type="region of interest" description="Disordered" evidence="2">
    <location>
        <begin position="483"/>
        <end position="507"/>
    </location>
</feature>
<reference evidence="3" key="3">
    <citation type="submission" date="2025-09" db="UniProtKB">
        <authorList>
            <consortium name="Ensembl"/>
        </authorList>
    </citation>
    <scope>IDENTIFICATION</scope>
</reference>
<dbReference type="Pfam" id="PF00023">
    <property type="entry name" value="Ank"/>
    <property type="match status" value="2"/>
</dbReference>
<feature type="repeat" description="ANK" evidence="1">
    <location>
        <begin position="142"/>
        <end position="174"/>
    </location>
</feature>
<dbReference type="Proteomes" id="UP000314987">
    <property type="component" value="Unassembled WGS sequence"/>
</dbReference>
<feature type="compositionally biased region" description="Basic and acidic residues" evidence="2">
    <location>
        <begin position="309"/>
        <end position="319"/>
    </location>
</feature>
<feature type="compositionally biased region" description="Basic and acidic residues" evidence="2">
    <location>
        <begin position="358"/>
        <end position="370"/>
    </location>
</feature>
<keyword evidence="1" id="KW-0040">ANK repeat</keyword>
<dbReference type="PRINTS" id="PR01415">
    <property type="entry name" value="ANKYRIN"/>
</dbReference>
<evidence type="ECO:0000313" key="3">
    <source>
        <dbReference type="Ensembl" id="ENSVURP00010031093.1"/>
    </source>
</evidence>
<dbReference type="PANTHER" id="PTHR24147:SF53">
    <property type="entry name" value="ANKYRIN REPEAT DOMAIN 26"/>
    <property type="match status" value="1"/>
</dbReference>
<feature type="region of interest" description="Disordered" evidence="2">
    <location>
        <begin position="358"/>
        <end position="410"/>
    </location>
</feature>
<evidence type="ECO:0000256" key="2">
    <source>
        <dbReference type="SAM" id="MobiDB-lite"/>
    </source>
</evidence>
<feature type="region of interest" description="Disordered" evidence="2">
    <location>
        <begin position="1"/>
        <end position="25"/>
    </location>
</feature>
<reference evidence="4" key="1">
    <citation type="submission" date="2018-12" db="EMBL/GenBank/DDBJ databases">
        <authorList>
            <person name="Yazar S."/>
        </authorList>
    </citation>
    <scope>NUCLEOTIDE SEQUENCE [LARGE SCALE GENOMIC DNA]</scope>
</reference>
<dbReference type="SUPFAM" id="SSF48403">
    <property type="entry name" value="Ankyrin repeat"/>
    <property type="match status" value="1"/>
</dbReference>
<dbReference type="GeneTree" id="ENSGT00940000153661"/>
<dbReference type="InterPro" id="IPR050657">
    <property type="entry name" value="Ankyrin_repeat_domain"/>
</dbReference>
<gene>
    <name evidence="3" type="primary">LOC114038079</name>
</gene>
<organism evidence="3 4">
    <name type="scientific">Vombatus ursinus</name>
    <name type="common">Common wombat</name>
    <dbReference type="NCBI Taxonomy" id="29139"/>
    <lineage>
        <taxon>Eukaryota</taxon>
        <taxon>Metazoa</taxon>
        <taxon>Chordata</taxon>
        <taxon>Craniata</taxon>
        <taxon>Vertebrata</taxon>
        <taxon>Euteleostomi</taxon>
        <taxon>Mammalia</taxon>
        <taxon>Metatheria</taxon>
        <taxon>Diprotodontia</taxon>
        <taxon>Vombatidae</taxon>
        <taxon>Vombatus</taxon>
    </lineage>
</organism>
<feature type="repeat" description="ANK" evidence="1">
    <location>
        <begin position="76"/>
        <end position="108"/>
    </location>
</feature>
<dbReference type="Ensembl" id="ENSVURT00010035401.1">
    <property type="protein sequence ID" value="ENSVURP00010031093.1"/>
    <property type="gene ID" value="ENSVURG00010023774.1"/>
</dbReference>
<dbReference type="AlphaFoldDB" id="A0A4X2M485"/>
<protein>
    <submittedName>
        <fullName evidence="3">Uncharacterized protein</fullName>
    </submittedName>
</protein>
<feature type="region of interest" description="Disordered" evidence="2">
    <location>
        <begin position="271"/>
        <end position="328"/>
    </location>
</feature>
<feature type="compositionally biased region" description="Polar residues" evidence="2">
    <location>
        <begin position="271"/>
        <end position="282"/>
    </location>
</feature>
<sequence length="558" mass="61277">MKKIFSFGRKRELSPSRASFPPRRDSGVQAFGPNSGYLVRAKDLGKIHKAASIGDVAKVQQLLLLGKSGVNDRDKVNRTPLHLACANGYPDVVSLLVERKCNLNLLDNNSLTPLIKAVECQQEECATILLEHGADPNLVDANSNTALHYAASGQNTAIAAKLLRHKTDIEAKNKEGYTPLLLAIRENNQDMVDLLLKNGANVNASDKSKRTALMIAVSGEPTGIVSLLLQYDIDLSCQDTYGWTAEEYAIFSGHSIHRQLINQYGTQKALNQPLSPQIGSSERASDPEFTLGGPAMDQEVVEENSLEESISRFSDKPGADDSWPTTDEEELDFSIKKLPKSNLTKIISASQQIRKTIDEKSSTVNTEHRTFLGHNQSDSEKEDVTDSLPKPSSQAQCSPHPVHPSLGSFSRSSQMMSTLLGINKEESPESEEEEKEDVVSVDNGTGERTPPETPNLPNEVQAHHTSESCAVRKDMMSALGLEEEEDAESPWDSECTTESLPRGSARHVPTATNQTVKDNISMEQHEDVFYIPSFMNGSRSFKMDKLMDMRSIGMPVGN</sequence>
<feature type="region of interest" description="Disordered" evidence="2">
    <location>
        <begin position="423"/>
        <end position="464"/>
    </location>
</feature>
<dbReference type="InterPro" id="IPR036770">
    <property type="entry name" value="Ankyrin_rpt-contain_sf"/>
</dbReference>
<dbReference type="PROSITE" id="PS50088">
    <property type="entry name" value="ANK_REPEAT"/>
    <property type="match status" value="4"/>
</dbReference>
<feature type="repeat" description="ANK" evidence="1">
    <location>
        <begin position="109"/>
        <end position="141"/>
    </location>
</feature>
<evidence type="ECO:0000313" key="4">
    <source>
        <dbReference type="Proteomes" id="UP000314987"/>
    </source>
</evidence>
<accession>A0A4X2M485</accession>
<keyword evidence="4" id="KW-1185">Reference proteome</keyword>
<proteinExistence type="predicted"/>
<name>A0A4X2M485_VOMUR</name>
<dbReference type="Gene3D" id="1.25.40.20">
    <property type="entry name" value="Ankyrin repeat-containing domain"/>
    <property type="match status" value="2"/>
</dbReference>
<reference evidence="3" key="2">
    <citation type="submission" date="2025-08" db="UniProtKB">
        <authorList>
            <consortium name="Ensembl"/>
        </authorList>
    </citation>
    <scope>IDENTIFICATION</scope>
</reference>
<dbReference type="Pfam" id="PF12796">
    <property type="entry name" value="Ank_2"/>
    <property type="match status" value="1"/>
</dbReference>
<dbReference type="InterPro" id="IPR002110">
    <property type="entry name" value="Ankyrin_rpt"/>
</dbReference>